<dbReference type="Proteomes" id="UP001157161">
    <property type="component" value="Unassembled WGS sequence"/>
</dbReference>
<evidence type="ECO:0000256" key="3">
    <source>
        <dbReference type="ARBA" id="ARBA00012438"/>
    </source>
</evidence>
<proteinExistence type="predicted"/>
<dbReference type="AlphaFoldDB" id="A0AA37XFI7"/>
<dbReference type="EMBL" id="BSUM01000001">
    <property type="protein sequence ID" value="GMA32313.1"/>
    <property type="molecule type" value="Genomic_DNA"/>
</dbReference>
<comment type="catalytic activity">
    <reaction evidence="1">
        <text>ATP + protein L-histidine = ADP + protein N-phospho-L-histidine.</text>
        <dbReference type="EC" id="2.7.13.3"/>
    </reaction>
</comment>
<dbReference type="PANTHER" id="PTHR45436:SF5">
    <property type="entry name" value="SENSOR HISTIDINE KINASE TRCS"/>
    <property type="match status" value="1"/>
</dbReference>
<feature type="transmembrane region" description="Helical" evidence="12">
    <location>
        <begin position="360"/>
        <end position="380"/>
    </location>
</feature>
<dbReference type="Pfam" id="PF00672">
    <property type="entry name" value="HAMP"/>
    <property type="match status" value="1"/>
</dbReference>
<feature type="compositionally biased region" description="Low complexity" evidence="11">
    <location>
        <begin position="122"/>
        <end position="138"/>
    </location>
</feature>
<dbReference type="Gene3D" id="3.30.565.10">
    <property type="entry name" value="Histidine kinase-like ATPase, C-terminal domain"/>
    <property type="match status" value="1"/>
</dbReference>
<dbReference type="SUPFAM" id="SSF158472">
    <property type="entry name" value="HAMP domain-like"/>
    <property type="match status" value="1"/>
</dbReference>
<evidence type="ECO:0000256" key="9">
    <source>
        <dbReference type="ARBA" id="ARBA00023012"/>
    </source>
</evidence>
<dbReference type="SMART" id="SM00387">
    <property type="entry name" value="HATPase_c"/>
    <property type="match status" value="1"/>
</dbReference>
<evidence type="ECO:0000256" key="12">
    <source>
        <dbReference type="SAM" id="Phobius"/>
    </source>
</evidence>
<dbReference type="PROSITE" id="PS50109">
    <property type="entry name" value="HIS_KIN"/>
    <property type="match status" value="1"/>
</dbReference>
<keyword evidence="7" id="KW-0418">Kinase</keyword>
<name>A0AA37XFI7_9MICO</name>
<dbReference type="InterPro" id="IPR036097">
    <property type="entry name" value="HisK_dim/P_sf"/>
</dbReference>
<evidence type="ECO:0000256" key="7">
    <source>
        <dbReference type="ARBA" id="ARBA00022777"/>
    </source>
</evidence>
<dbReference type="CDD" id="cd06225">
    <property type="entry name" value="HAMP"/>
    <property type="match status" value="1"/>
</dbReference>
<evidence type="ECO:0000313" key="15">
    <source>
        <dbReference type="EMBL" id="GMA32313.1"/>
    </source>
</evidence>
<evidence type="ECO:0000256" key="10">
    <source>
        <dbReference type="ARBA" id="ARBA00023136"/>
    </source>
</evidence>
<protein>
    <recommendedName>
        <fullName evidence="3">histidine kinase</fullName>
        <ecNumber evidence="3">2.7.13.3</ecNumber>
    </recommendedName>
</protein>
<sequence>MTPDGQRASRLRTVVAVVATGVLLALLTFGVGNALVGATGSREVPAGERLTVPAGPTADPPSDDQPGEPGTTPEPEPAPAPEPPAPTEAPPRPLRRRRLPRHLHPPRHPSPSRPPRWWGIPTTTMTTTATPMTTTTTGMTMTTTTMTTELPAVDAPSSPPRPAPPSRLVRLARRRPVGPGRPRRRWRVSLRTRILAALVGLTAVTLAAAGTTLYGIERDRVEQRMDASLARTVAEVRTIAENDVDPATGQPFASAEDLLLFALQRYVPSENEAAFSLGAEGVLQYSELNQLRPDLDDELVASLADAPDRTAATIARERTATADYRYVALPIQVGDAPPAALVVVFDRGAEIADLVPTFRLYALIAVVALVGIAGAGWLVAERILQPVRVLRRTAQEIGSSDLGRRIPVVGHDDLADLTGTMNAMLARLEGAFTAQQQLLDDVGHELRTPLTVVRGHLELMDPADVEDAGATRDLALDELDRMYRLVDDLMTIARSERPDFVAPRPCDVAGLTDDVLSKARSLGERRWRLDALAEGEASIDPQRVTQALLQLASNAVRYSAAHTTIGIGSAWTGDDLELWVRDEGTGIPDEEQELVFRRFERGSTATADSTGLGLSIVASIARAHGGEARMASAPGRGTTVTIVLPDVRGGTTEIPVVGREGTA</sequence>
<evidence type="ECO:0000313" key="16">
    <source>
        <dbReference type="Proteomes" id="UP001157161"/>
    </source>
</evidence>
<feature type="domain" description="HAMP" evidence="14">
    <location>
        <begin position="381"/>
        <end position="433"/>
    </location>
</feature>
<feature type="transmembrane region" description="Helical" evidence="12">
    <location>
        <begin position="194"/>
        <end position="216"/>
    </location>
</feature>
<evidence type="ECO:0000256" key="11">
    <source>
        <dbReference type="SAM" id="MobiDB-lite"/>
    </source>
</evidence>
<feature type="region of interest" description="Disordered" evidence="11">
    <location>
        <begin position="46"/>
        <end position="138"/>
    </location>
</feature>
<keyword evidence="16" id="KW-1185">Reference proteome</keyword>
<evidence type="ECO:0000256" key="8">
    <source>
        <dbReference type="ARBA" id="ARBA00022989"/>
    </source>
</evidence>
<dbReference type="Gene3D" id="6.10.340.10">
    <property type="match status" value="1"/>
</dbReference>
<dbReference type="Pfam" id="PF02518">
    <property type="entry name" value="HATPase_c"/>
    <property type="match status" value="1"/>
</dbReference>
<dbReference type="SMART" id="SM00304">
    <property type="entry name" value="HAMP"/>
    <property type="match status" value="1"/>
</dbReference>
<comment type="subcellular location">
    <subcellularLocation>
        <location evidence="2">Cell membrane</location>
    </subcellularLocation>
</comment>
<keyword evidence="10 12" id="KW-0472">Membrane</keyword>
<keyword evidence="4" id="KW-0597">Phosphoprotein</keyword>
<evidence type="ECO:0000259" key="13">
    <source>
        <dbReference type="PROSITE" id="PS50109"/>
    </source>
</evidence>
<dbReference type="RefSeq" id="WP_284251021.1">
    <property type="nucleotide sequence ID" value="NZ_BSUM01000001.1"/>
</dbReference>
<comment type="caution">
    <text evidence="15">The sequence shown here is derived from an EMBL/GenBank/DDBJ whole genome shotgun (WGS) entry which is preliminary data.</text>
</comment>
<evidence type="ECO:0000259" key="14">
    <source>
        <dbReference type="PROSITE" id="PS50885"/>
    </source>
</evidence>
<feature type="compositionally biased region" description="Basic residues" evidence="11">
    <location>
        <begin position="93"/>
        <end position="107"/>
    </location>
</feature>
<evidence type="ECO:0000256" key="6">
    <source>
        <dbReference type="ARBA" id="ARBA00022692"/>
    </source>
</evidence>
<dbReference type="Gene3D" id="1.10.287.130">
    <property type="match status" value="1"/>
</dbReference>
<reference evidence="15" key="1">
    <citation type="journal article" date="2014" name="Int. J. Syst. Evol. Microbiol.">
        <title>Complete genome sequence of Corynebacterium casei LMG S-19264T (=DSM 44701T), isolated from a smear-ripened cheese.</title>
        <authorList>
            <consortium name="US DOE Joint Genome Institute (JGI-PGF)"/>
            <person name="Walter F."/>
            <person name="Albersmeier A."/>
            <person name="Kalinowski J."/>
            <person name="Ruckert C."/>
        </authorList>
    </citation>
    <scope>NUCLEOTIDE SEQUENCE</scope>
    <source>
        <strain evidence="15">NBRC 112290</strain>
    </source>
</reference>
<dbReference type="EC" id="2.7.13.3" evidence="3"/>
<dbReference type="SMART" id="SM00388">
    <property type="entry name" value="HisKA"/>
    <property type="match status" value="1"/>
</dbReference>
<dbReference type="SUPFAM" id="SSF47384">
    <property type="entry name" value="Homodimeric domain of signal transducing histidine kinase"/>
    <property type="match status" value="1"/>
</dbReference>
<gene>
    <name evidence="15" type="ORF">GCM10025875_23050</name>
</gene>
<dbReference type="InterPro" id="IPR004358">
    <property type="entry name" value="Sig_transdc_His_kin-like_C"/>
</dbReference>
<feature type="domain" description="Histidine kinase" evidence="13">
    <location>
        <begin position="441"/>
        <end position="648"/>
    </location>
</feature>
<keyword evidence="6 12" id="KW-0812">Transmembrane</keyword>
<dbReference type="CDD" id="cd00082">
    <property type="entry name" value="HisKA"/>
    <property type="match status" value="1"/>
</dbReference>
<evidence type="ECO:0000256" key="1">
    <source>
        <dbReference type="ARBA" id="ARBA00000085"/>
    </source>
</evidence>
<dbReference type="CDD" id="cd00075">
    <property type="entry name" value="HATPase"/>
    <property type="match status" value="1"/>
</dbReference>
<organism evidence="15 16">
    <name type="scientific">Litorihabitans aurantiacus</name>
    <dbReference type="NCBI Taxonomy" id="1930061"/>
    <lineage>
        <taxon>Bacteria</taxon>
        <taxon>Bacillati</taxon>
        <taxon>Actinomycetota</taxon>
        <taxon>Actinomycetes</taxon>
        <taxon>Micrococcales</taxon>
        <taxon>Beutenbergiaceae</taxon>
        <taxon>Litorihabitans</taxon>
    </lineage>
</organism>
<dbReference type="InterPro" id="IPR005467">
    <property type="entry name" value="His_kinase_dom"/>
</dbReference>
<reference evidence="15" key="2">
    <citation type="submission" date="2023-02" db="EMBL/GenBank/DDBJ databases">
        <authorList>
            <person name="Sun Q."/>
            <person name="Mori K."/>
        </authorList>
    </citation>
    <scope>NUCLEOTIDE SEQUENCE</scope>
    <source>
        <strain evidence="15">NBRC 112290</strain>
    </source>
</reference>
<dbReference type="PROSITE" id="PS50885">
    <property type="entry name" value="HAMP"/>
    <property type="match status" value="1"/>
</dbReference>
<evidence type="ECO:0000256" key="5">
    <source>
        <dbReference type="ARBA" id="ARBA00022679"/>
    </source>
</evidence>
<dbReference type="PANTHER" id="PTHR45436">
    <property type="entry name" value="SENSOR HISTIDINE KINASE YKOH"/>
    <property type="match status" value="1"/>
</dbReference>
<keyword evidence="5" id="KW-0808">Transferase</keyword>
<dbReference type="Pfam" id="PF00512">
    <property type="entry name" value="HisKA"/>
    <property type="match status" value="1"/>
</dbReference>
<accession>A0AA37XFI7</accession>
<feature type="compositionally biased region" description="Pro residues" evidence="11">
    <location>
        <begin position="72"/>
        <end position="92"/>
    </location>
</feature>
<evidence type="ECO:0000256" key="2">
    <source>
        <dbReference type="ARBA" id="ARBA00004236"/>
    </source>
</evidence>
<dbReference type="InterPro" id="IPR003660">
    <property type="entry name" value="HAMP_dom"/>
</dbReference>
<dbReference type="InterPro" id="IPR003661">
    <property type="entry name" value="HisK_dim/P_dom"/>
</dbReference>
<dbReference type="SUPFAM" id="SSF55874">
    <property type="entry name" value="ATPase domain of HSP90 chaperone/DNA topoisomerase II/histidine kinase"/>
    <property type="match status" value="1"/>
</dbReference>
<dbReference type="GO" id="GO:0000155">
    <property type="term" value="F:phosphorelay sensor kinase activity"/>
    <property type="evidence" value="ECO:0007669"/>
    <property type="project" value="InterPro"/>
</dbReference>
<dbReference type="PRINTS" id="PR00344">
    <property type="entry name" value="BCTRLSENSOR"/>
</dbReference>
<dbReference type="GO" id="GO:0005886">
    <property type="term" value="C:plasma membrane"/>
    <property type="evidence" value="ECO:0007669"/>
    <property type="project" value="UniProtKB-SubCell"/>
</dbReference>
<evidence type="ECO:0000256" key="4">
    <source>
        <dbReference type="ARBA" id="ARBA00022553"/>
    </source>
</evidence>
<keyword evidence="8 12" id="KW-1133">Transmembrane helix</keyword>
<dbReference type="InterPro" id="IPR036890">
    <property type="entry name" value="HATPase_C_sf"/>
</dbReference>
<dbReference type="InterPro" id="IPR050428">
    <property type="entry name" value="TCS_sensor_his_kinase"/>
</dbReference>
<keyword evidence="9" id="KW-0902">Two-component regulatory system</keyword>
<dbReference type="InterPro" id="IPR003594">
    <property type="entry name" value="HATPase_dom"/>
</dbReference>